<gene>
    <name evidence="2" type="ORF">ANE_LOCUS25022</name>
</gene>
<dbReference type="Pfam" id="PF13456">
    <property type="entry name" value="RVT_3"/>
    <property type="match status" value="1"/>
</dbReference>
<evidence type="ECO:0000313" key="3">
    <source>
        <dbReference type="Proteomes" id="UP000489600"/>
    </source>
</evidence>
<dbReference type="GO" id="GO:0003676">
    <property type="term" value="F:nucleic acid binding"/>
    <property type="evidence" value="ECO:0007669"/>
    <property type="project" value="InterPro"/>
</dbReference>
<dbReference type="GO" id="GO:0004523">
    <property type="term" value="F:RNA-DNA hybrid ribonuclease activity"/>
    <property type="evidence" value="ECO:0007669"/>
    <property type="project" value="InterPro"/>
</dbReference>
<dbReference type="EMBL" id="CABITT030000008">
    <property type="protein sequence ID" value="VVB14578.1"/>
    <property type="molecule type" value="Genomic_DNA"/>
</dbReference>
<proteinExistence type="predicted"/>
<dbReference type="SUPFAM" id="SSF53098">
    <property type="entry name" value="Ribonuclease H-like"/>
    <property type="match status" value="1"/>
</dbReference>
<dbReference type="PANTHER" id="PTHR47074">
    <property type="entry name" value="BNAC02G40300D PROTEIN"/>
    <property type="match status" value="1"/>
</dbReference>
<evidence type="ECO:0000259" key="1">
    <source>
        <dbReference type="Pfam" id="PF13456"/>
    </source>
</evidence>
<dbReference type="AlphaFoldDB" id="A0A565CLH5"/>
<dbReference type="InterPro" id="IPR044730">
    <property type="entry name" value="RNase_H-like_dom_plant"/>
</dbReference>
<comment type="caution">
    <text evidence="2">The sequence shown here is derived from an EMBL/GenBank/DDBJ whole genome shotgun (WGS) entry which is preliminary data.</text>
</comment>
<keyword evidence="3" id="KW-1185">Reference proteome</keyword>
<organism evidence="2 3">
    <name type="scientific">Arabis nemorensis</name>
    <dbReference type="NCBI Taxonomy" id="586526"/>
    <lineage>
        <taxon>Eukaryota</taxon>
        <taxon>Viridiplantae</taxon>
        <taxon>Streptophyta</taxon>
        <taxon>Embryophyta</taxon>
        <taxon>Tracheophyta</taxon>
        <taxon>Spermatophyta</taxon>
        <taxon>Magnoliopsida</taxon>
        <taxon>eudicotyledons</taxon>
        <taxon>Gunneridae</taxon>
        <taxon>Pentapetalae</taxon>
        <taxon>rosids</taxon>
        <taxon>malvids</taxon>
        <taxon>Brassicales</taxon>
        <taxon>Brassicaceae</taxon>
        <taxon>Arabideae</taxon>
        <taxon>Arabis</taxon>
    </lineage>
</organism>
<sequence length="139" mass="15521">MAQGIGRWYGAKAYPLLLSSLEAEATALIWAMMTFNTLGFKEVTFESDSKLLVRAIRDPKSCPRPMSFTEKINGQWGSLKPHCNDVNREASGVADTIAKRASSLPICYASLERSIPNRLSPIVEREKLNVISINQSRYQ</sequence>
<dbReference type="InterPro" id="IPR012337">
    <property type="entry name" value="RNaseH-like_sf"/>
</dbReference>
<protein>
    <recommendedName>
        <fullName evidence="1">RNase H type-1 domain-containing protein</fullName>
    </recommendedName>
</protein>
<dbReference type="Gene3D" id="3.30.420.10">
    <property type="entry name" value="Ribonuclease H-like superfamily/Ribonuclease H"/>
    <property type="match status" value="1"/>
</dbReference>
<dbReference type="Proteomes" id="UP000489600">
    <property type="component" value="Unassembled WGS sequence"/>
</dbReference>
<dbReference type="InterPro" id="IPR052929">
    <property type="entry name" value="RNase_H-like_EbsB-rel"/>
</dbReference>
<dbReference type="CDD" id="cd06222">
    <property type="entry name" value="RNase_H_like"/>
    <property type="match status" value="1"/>
</dbReference>
<reference evidence="2" key="1">
    <citation type="submission" date="2019-07" db="EMBL/GenBank/DDBJ databases">
        <authorList>
            <person name="Dittberner H."/>
        </authorList>
    </citation>
    <scope>NUCLEOTIDE SEQUENCE [LARGE SCALE GENOMIC DNA]</scope>
</reference>
<dbReference type="InterPro" id="IPR036397">
    <property type="entry name" value="RNaseH_sf"/>
</dbReference>
<feature type="domain" description="RNase H type-1" evidence="1">
    <location>
        <begin position="6"/>
        <end position="101"/>
    </location>
</feature>
<accession>A0A565CLH5</accession>
<dbReference type="InterPro" id="IPR002156">
    <property type="entry name" value="RNaseH_domain"/>
</dbReference>
<name>A0A565CLH5_9BRAS</name>
<dbReference type="PANTHER" id="PTHR47074:SF11">
    <property type="entry name" value="REVERSE TRANSCRIPTASE-LIKE PROTEIN"/>
    <property type="match status" value="1"/>
</dbReference>
<evidence type="ECO:0000313" key="2">
    <source>
        <dbReference type="EMBL" id="VVB14578.1"/>
    </source>
</evidence>